<name>A0A9Q3C7H7_9BASI</name>
<evidence type="ECO:0000313" key="3">
    <source>
        <dbReference type="Proteomes" id="UP000765509"/>
    </source>
</evidence>
<reference evidence="2" key="1">
    <citation type="submission" date="2021-03" db="EMBL/GenBank/DDBJ databases">
        <title>Draft genome sequence of rust myrtle Austropuccinia psidii MF-1, a brazilian biotype.</title>
        <authorList>
            <person name="Quecine M.C."/>
            <person name="Pachon D.M.R."/>
            <person name="Bonatelli M.L."/>
            <person name="Correr F.H."/>
            <person name="Franceschini L.M."/>
            <person name="Leite T.F."/>
            <person name="Margarido G.R.A."/>
            <person name="Almeida C.A."/>
            <person name="Ferrarezi J.A."/>
            <person name="Labate C.A."/>
        </authorList>
    </citation>
    <scope>NUCLEOTIDE SEQUENCE</scope>
    <source>
        <strain evidence="2">MF-1</strain>
    </source>
</reference>
<dbReference type="OrthoDB" id="3059190at2759"/>
<accession>A0A9Q3C7H7</accession>
<keyword evidence="3" id="KW-1185">Reference proteome</keyword>
<evidence type="ECO:0000313" key="2">
    <source>
        <dbReference type="EMBL" id="MBW0479896.1"/>
    </source>
</evidence>
<organism evidence="2 3">
    <name type="scientific">Austropuccinia psidii MF-1</name>
    <dbReference type="NCBI Taxonomy" id="1389203"/>
    <lineage>
        <taxon>Eukaryota</taxon>
        <taxon>Fungi</taxon>
        <taxon>Dikarya</taxon>
        <taxon>Basidiomycota</taxon>
        <taxon>Pucciniomycotina</taxon>
        <taxon>Pucciniomycetes</taxon>
        <taxon>Pucciniales</taxon>
        <taxon>Sphaerophragmiaceae</taxon>
        <taxon>Austropuccinia</taxon>
    </lineage>
</organism>
<protein>
    <recommendedName>
        <fullName evidence="1">Reverse transcriptase Ty1/copia-type domain-containing protein</fullName>
    </recommendedName>
</protein>
<dbReference type="EMBL" id="AVOT02005759">
    <property type="protein sequence ID" value="MBW0479896.1"/>
    <property type="molecule type" value="Genomic_DNA"/>
</dbReference>
<proteinExistence type="predicted"/>
<comment type="caution">
    <text evidence="2">The sequence shown here is derived from an EMBL/GenBank/DDBJ whole genome shotgun (WGS) entry which is preliminary data.</text>
</comment>
<gene>
    <name evidence="2" type="ORF">O181_019611</name>
</gene>
<dbReference type="InterPro" id="IPR013103">
    <property type="entry name" value="RVT_2"/>
</dbReference>
<dbReference type="Proteomes" id="UP000765509">
    <property type="component" value="Unassembled WGS sequence"/>
</dbReference>
<dbReference type="AlphaFoldDB" id="A0A9Q3C7H7"/>
<sequence>MISNNIIKVQLGNHNQVNVARSFTQKGRIYFKWPSRGYQSPIASSGAGDYPAQDFNYCETINLDAIFDNNTPRLLDNPVHDGSDCNSNSEEYFMSFQNNPEPSIETPSDSISTAPEKIDVPNLPKGWVMDLVPNKAPRHITSTINTGNIVSGTRRTINVVVLSGGPPSTYHQAMRHPKVALWKVVINEELASIEKNNVWRPVKHNKALNLLGSTWVFKEKENEDGIVVQHKARLCVQGFLQVEGLDFNETYTPTGRMNSLRFVLAYCANKNLELHQVDIKTAFLNGVPEEDVYMHYPLGYPHEKKEGMCLKLER</sequence>
<feature type="domain" description="Reverse transcriptase Ty1/copia-type" evidence="1">
    <location>
        <begin position="196"/>
        <end position="313"/>
    </location>
</feature>
<evidence type="ECO:0000259" key="1">
    <source>
        <dbReference type="Pfam" id="PF07727"/>
    </source>
</evidence>
<dbReference type="Pfam" id="PF07727">
    <property type="entry name" value="RVT_2"/>
    <property type="match status" value="1"/>
</dbReference>